<comment type="cofactor">
    <cofactor evidence="1">
        <name>Mg(2+)</name>
        <dbReference type="ChEBI" id="CHEBI:18420"/>
    </cofactor>
</comment>
<dbReference type="PRINTS" id="PR00502">
    <property type="entry name" value="NUDIXFAMILY"/>
</dbReference>
<organism evidence="18 19">
    <name type="scientific">Stratiformator vulcanicus</name>
    <dbReference type="NCBI Taxonomy" id="2527980"/>
    <lineage>
        <taxon>Bacteria</taxon>
        <taxon>Pseudomonadati</taxon>
        <taxon>Planctomycetota</taxon>
        <taxon>Planctomycetia</taxon>
        <taxon>Planctomycetales</taxon>
        <taxon>Planctomycetaceae</taxon>
        <taxon>Stratiformator</taxon>
    </lineage>
</organism>
<dbReference type="EC" id="3.6.1.55" evidence="12"/>
<evidence type="ECO:0000256" key="6">
    <source>
        <dbReference type="ARBA" id="ARBA00022763"/>
    </source>
</evidence>
<evidence type="ECO:0000259" key="17">
    <source>
        <dbReference type="PROSITE" id="PS51462"/>
    </source>
</evidence>
<comment type="catalytic activity">
    <reaction evidence="10">
        <text>8-oxo-dGTP + H2O = 8-oxo-dGMP + diphosphate + H(+)</text>
        <dbReference type="Rhea" id="RHEA:31575"/>
        <dbReference type="ChEBI" id="CHEBI:15377"/>
        <dbReference type="ChEBI" id="CHEBI:15378"/>
        <dbReference type="ChEBI" id="CHEBI:33019"/>
        <dbReference type="ChEBI" id="CHEBI:63224"/>
        <dbReference type="ChEBI" id="CHEBI:77896"/>
        <dbReference type="EC" id="3.6.1.55"/>
    </reaction>
</comment>
<keyword evidence="5" id="KW-0479">Metal-binding</keyword>
<dbReference type="InterPro" id="IPR000086">
    <property type="entry name" value="NUDIX_hydrolase_dom"/>
</dbReference>
<keyword evidence="7 18" id="KW-0378">Hydrolase</keyword>
<dbReference type="PANTHER" id="PTHR47707">
    <property type="entry name" value="8-OXO-DGTP DIPHOSPHATASE"/>
    <property type="match status" value="1"/>
</dbReference>
<evidence type="ECO:0000256" key="8">
    <source>
        <dbReference type="ARBA" id="ARBA00022842"/>
    </source>
</evidence>
<evidence type="ECO:0000256" key="14">
    <source>
        <dbReference type="ARBA" id="ARBA00041592"/>
    </source>
</evidence>
<keyword evidence="9" id="KW-0234">DNA repair</keyword>
<protein>
    <recommendedName>
        <fullName evidence="13">8-oxo-dGTP diphosphatase</fullName>
        <ecNumber evidence="12">3.6.1.55</ecNumber>
    </recommendedName>
    <alternativeName>
        <fullName evidence="16">7,8-dihydro-8-oxoguanine-triphosphatase</fullName>
    </alternativeName>
    <alternativeName>
        <fullName evidence="15">Mutator protein MutT</fullName>
    </alternativeName>
    <alternativeName>
        <fullName evidence="14">dGTP pyrophosphohydrolase</fullName>
    </alternativeName>
</protein>
<dbReference type="InterPro" id="IPR020476">
    <property type="entry name" value="Nudix_hydrolase"/>
</dbReference>
<evidence type="ECO:0000256" key="10">
    <source>
        <dbReference type="ARBA" id="ARBA00035861"/>
    </source>
</evidence>
<dbReference type="Gene3D" id="3.90.79.10">
    <property type="entry name" value="Nucleoside Triphosphate Pyrophosphohydrolase"/>
    <property type="match status" value="1"/>
</dbReference>
<evidence type="ECO:0000256" key="7">
    <source>
        <dbReference type="ARBA" id="ARBA00022801"/>
    </source>
</evidence>
<dbReference type="GO" id="GO:0044715">
    <property type="term" value="F:8-oxo-dGDP phosphatase activity"/>
    <property type="evidence" value="ECO:0007669"/>
    <property type="project" value="TreeGrafter"/>
</dbReference>
<name>A0A517QVN7_9PLAN</name>
<dbReference type="GO" id="GO:0035539">
    <property type="term" value="F:8-oxo-7,8-dihydrodeoxyguanosine triphosphate pyrophosphatase activity"/>
    <property type="evidence" value="ECO:0007669"/>
    <property type="project" value="UniProtKB-EC"/>
</dbReference>
<dbReference type="SUPFAM" id="SSF55811">
    <property type="entry name" value="Nudix"/>
    <property type="match status" value="1"/>
</dbReference>
<proteinExistence type="inferred from homology"/>
<keyword evidence="19" id="KW-1185">Reference proteome</keyword>
<evidence type="ECO:0000256" key="2">
    <source>
        <dbReference type="ARBA" id="ARBA00005582"/>
    </source>
</evidence>
<dbReference type="GO" id="GO:0008413">
    <property type="term" value="F:8-oxo-7,8-dihydroguanosine triphosphate pyrophosphatase activity"/>
    <property type="evidence" value="ECO:0007669"/>
    <property type="project" value="TreeGrafter"/>
</dbReference>
<dbReference type="AlphaFoldDB" id="A0A517QVN7"/>
<evidence type="ECO:0000256" key="5">
    <source>
        <dbReference type="ARBA" id="ARBA00022723"/>
    </source>
</evidence>
<dbReference type="GO" id="GO:0006281">
    <property type="term" value="P:DNA repair"/>
    <property type="evidence" value="ECO:0007669"/>
    <property type="project" value="UniProtKB-KW"/>
</dbReference>
<dbReference type="Pfam" id="PF14815">
    <property type="entry name" value="NUDIX_4"/>
    <property type="match status" value="1"/>
</dbReference>
<evidence type="ECO:0000256" key="12">
    <source>
        <dbReference type="ARBA" id="ARBA00038905"/>
    </source>
</evidence>
<evidence type="ECO:0000256" key="15">
    <source>
        <dbReference type="ARBA" id="ARBA00041979"/>
    </source>
</evidence>
<evidence type="ECO:0000256" key="1">
    <source>
        <dbReference type="ARBA" id="ARBA00001946"/>
    </source>
</evidence>
<dbReference type="Proteomes" id="UP000317318">
    <property type="component" value="Chromosome"/>
</dbReference>
<accession>A0A517QVN7</accession>
<dbReference type="InterPro" id="IPR029119">
    <property type="entry name" value="MutY_C"/>
</dbReference>
<reference evidence="18 19" key="1">
    <citation type="submission" date="2019-02" db="EMBL/GenBank/DDBJ databases">
        <title>Deep-cultivation of Planctomycetes and their phenomic and genomic characterization uncovers novel biology.</title>
        <authorList>
            <person name="Wiegand S."/>
            <person name="Jogler M."/>
            <person name="Boedeker C."/>
            <person name="Pinto D."/>
            <person name="Vollmers J."/>
            <person name="Rivas-Marin E."/>
            <person name="Kohn T."/>
            <person name="Peeters S.H."/>
            <person name="Heuer A."/>
            <person name="Rast P."/>
            <person name="Oberbeckmann S."/>
            <person name="Bunk B."/>
            <person name="Jeske O."/>
            <person name="Meyerdierks A."/>
            <person name="Storesund J.E."/>
            <person name="Kallscheuer N."/>
            <person name="Luecker S."/>
            <person name="Lage O.M."/>
            <person name="Pohl T."/>
            <person name="Merkel B.J."/>
            <person name="Hornburger P."/>
            <person name="Mueller R.-W."/>
            <person name="Bruemmer F."/>
            <person name="Labrenz M."/>
            <person name="Spormann A.M."/>
            <person name="Op den Camp H."/>
            <person name="Overmann J."/>
            <person name="Amann R."/>
            <person name="Jetten M.S.M."/>
            <person name="Mascher T."/>
            <person name="Medema M.H."/>
            <person name="Devos D.P."/>
            <person name="Kaster A.-K."/>
            <person name="Ovreas L."/>
            <person name="Rohde M."/>
            <person name="Galperin M.Y."/>
            <person name="Jogler C."/>
        </authorList>
    </citation>
    <scope>NUCLEOTIDE SEQUENCE [LARGE SCALE GENOMIC DNA]</scope>
    <source>
        <strain evidence="18 19">Pan189</strain>
    </source>
</reference>
<dbReference type="RefSeq" id="WP_145361944.1">
    <property type="nucleotide sequence ID" value="NZ_CP036268.1"/>
</dbReference>
<dbReference type="PANTHER" id="PTHR47707:SF1">
    <property type="entry name" value="NUDIX HYDROLASE FAMILY PROTEIN"/>
    <property type="match status" value="1"/>
</dbReference>
<evidence type="ECO:0000256" key="11">
    <source>
        <dbReference type="ARBA" id="ARBA00036904"/>
    </source>
</evidence>
<dbReference type="GO" id="GO:0006260">
    <property type="term" value="P:DNA replication"/>
    <property type="evidence" value="ECO:0007669"/>
    <property type="project" value="UniProtKB-KW"/>
</dbReference>
<keyword evidence="6" id="KW-0227">DNA damage</keyword>
<dbReference type="InterPro" id="IPR047127">
    <property type="entry name" value="MutT-like"/>
</dbReference>
<evidence type="ECO:0000256" key="4">
    <source>
        <dbReference type="ARBA" id="ARBA00022705"/>
    </source>
</evidence>
<keyword evidence="8" id="KW-0460">Magnesium</keyword>
<dbReference type="OrthoDB" id="9810648at2"/>
<keyword evidence="3" id="KW-0515">Mutator protein</keyword>
<dbReference type="EMBL" id="CP036268">
    <property type="protein sequence ID" value="QDT35670.1"/>
    <property type="molecule type" value="Genomic_DNA"/>
</dbReference>
<sequence>MSSVTRIAIAVVERDGRYLVGLRTKQQTLAGKAEFPGGKVEANETFEAAAIRECLEETGLEIEIVSHLDSVEWDYDHGRIALEFILCRVGSQQEPRPPFRWVAGNELPNLDWPDANQTVIQKL</sequence>
<gene>
    <name evidence="18" type="primary">mutT</name>
    <name evidence="18" type="ORF">Pan189_00230</name>
</gene>
<evidence type="ECO:0000256" key="3">
    <source>
        <dbReference type="ARBA" id="ARBA00022457"/>
    </source>
</evidence>
<evidence type="ECO:0000256" key="13">
    <source>
        <dbReference type="ARBA" id="ARBA00040794"/>
    </source>
</evidence>
<dbReference type="GO" id="GO:0044716">
    <property type="term" value="F:8-oxo-GDP phosphatase activity"/>
    <property type="evidence" value="ECO:0007669"/>
    <property type="project" value="TreeGrafter"/>
</dbReference>
<evidence type="ECO:0000313" key="19">
    <source>
        <dbReference type="Proteomes" id="UP000317318"/>
    </source>
</evidence>
<keyword evidence="4" id="KW-0235">DNA replication</keyword>
<evidence type="ECO:0000313" key="18">
    <source>
        <dbReference type="EMBL" id="QDT35670.1"/>
    </source>
</evidence>
<dbReference type="GO" id="GO:0046872">
    <property type="term" value="F:metal ion binding"/>
    <property type="evidence" value="ECO:0007669"/>
    <property type="project" value="UniProtKB-KW"/>
</dbReference>
<dbReference type="PROSITE" id="PS51462">
    <property type="entry name" value="NUDIX"/>
    <property type="match status" value="1"/>
</dbReference>
<evidence type="ECO:0000256" key="9">
    <source>
        <dbReference type="ARBA" id="ARBA00023204"/>
    </source>
</evidence>
<dbReference type="CDD" id="cd03425">
    <property type="entry name" value="NUDIX_MutT_NudA_like"/>
    <property type="match status" value="1"/>
</dbReference>
<dbReference type="KEGG" id="svp:Pan189_00230"/>
<comment type="similarity">
    <text evidence="2">Belongs to the Nudix hydrolase family.</text>
</comment>
<feature type="domain" description="Nudix hydrolase" evidence="17">
    <location>
        <begin position="1"/>
        <end position="123"/>
    </location>
</feature>
<comment type="catalytic activity">
    <reaction evidence="11">
        <text>8-oxo-GTP + H2O = 8-oxo-GMP + diphosphate + H(+)</text>
        <dbReference type="Rhea" id="RHEA:67616"/>
        <dbReference type="ChEBI" id="CHEBI:15377"/>
        <dbReference type="ChEBI" id="CHEBI:15378"/>
        <dbReference type="ChEBI" id="CHEBI:33019"/>
        <dbReference type="ChEBI" id="CHEBI:143553"/>
        <dbReference type="ChEBI" id="CHEBI:145694"/>
    </reaction>
</comment>
<dbReference type="InterPro" id="IPR015797">
    <property type="entry name" value="NUDIX_hydrolase-like_dom_sf"/>
</dbReference>
<evidence type="ECO:0000256" key="16">
    <source>
        <dbReference type="ARBA" id="ARBA00042798"/>
    </source>
</evidence>